<sequence>MAKAKVKSIHSRAARRAASPSLDLDKSLTSLPRAEGKVVEAPAVLTERAKAGVSKKQLKPRNLSRAQKLRQQKSMDRAEAVMDQLETKVTKSVKREKTVKARRGDWEDTNRKASKFAALQTQSTGDDGDDDGDAMVDDSTKSQSKVTVLTPASNPNPQRTAPVINDHADVDNYDDIT</sequence>
<evidence type="ECO:0000313" key="9">
    <source>
        <dbReference type="Proteomes" id="UP000184188"/>
    </source>
</evidence>
<keyword evidence="6" id="KW-0539">Nucleus</keyword>
<keyword evidence="9" id="KW-1185">Reference proteome</keyword>
<dbReference type="RefSeq" id="XP_022585600.1">
    <property type="nucleotide sequence ID" value="XM_022725374.1"/>
</dbReference>
<keyword evidence="4" id="KW-0963">Cytoplasm</keyword>
<dbReference type="Pfam" id="PF09135">
    <property type="entry name" value="Alb1"/>
    <property type="match status" value="1"/>
</dbReference>
<organism evidence="8 9">
    <name type="scientific">Penicilliopsis zonata CBS 506.65</name>
    <dbReference type="NCBI Taxonomy" id="1073090"/>
    <lineage>
        <taxon>Eukaryota</taxon>
        <taxon>Fungi</taxon>
        <taxon>Dikarya</taxon>
        <taxon>Ascomycota</taxon>
        <taxon>Pezizomycotina</taxon>
        <taxon>Eurotiomycetes</taxon>
        <taxon>Eurotiomycetidae</taxon>
        <taxon>Eurotiales</taxon>
        <taxon>Aspergillaceae</taxon>
        <taxon>Penicilliopsis</taxon>
    </lineage>
</organism>
<evidence type="ECO:0008006" key="10">
    <source>
        <dbReference type="Google" id="ProtNLM"/>
    </source>
</evidence>
<dbReference type="InterPro" id="IPR022784">
    <property type="entry name" value="Ribosome_bgen_Alb1"/>
</dbReference>
<dbReference type="GO" id="GO:0005737">
    <property type="term" value="C:cytoplasm"/>
    <property type="evidence" value="ECO:0007669"/>
    <property type="project" value="UniProtKB-SubCell"/>
</dbReference>
<feature type="region of interest" description="Disordered" evidence="7">
    <location>
        <begin position="1"/>
        <end position="36"/>
    </location>
</feature>
<feature type="compositionally biased region" description="Acidic residues" evidence="7">
    <location>
        <begin position="126"/>
        <end position="136"/>
    </location>
</feature>
<reference evidence="9" key="1">
    <citation type="journal article" date="2017" name="Genome Biol.">
        <title>Comparative genomics reveals high biological diversity and specific adaptations in the industrially and medically important fungal genus Aspergillus.</title>
        <authorList>
            <person name="de Vries R.P."/>
            <person name="Riley R."/>
            <person name="Wiebenga A."/>
            <person name="Aguilar-Osorio G."/>
            <person name="Amillis S."/>
            <person name="Uchima C.A."/>
            <person name="Anderluh G."/>
            <person name="Asadollahi M."/>
            <person name="Askin M."/>
            <person name="Barry K."/>
            <person name="Battaglia E."/>
            <person name="Bayram O."/>
            <person name="Benocci T."/>
            <person name="Braus-Stromeyer S.A."/>
            <person name="Caldana C."/>
            <person name="Canovas D."/>
            <person name="Cerqueira G.C."/>
            <person name="Chen F."/>
            <person name="Chen W."/>
            <person name="Choi C."/>
            <person name="Clum A."/>
            <person name="Dos Santos R.A."/>
            <person name="Damasio A.R."/>
            <person name="Diallinas G."/>
            <person name="Emri T."/>
            <person name="Fekete E."/>
            <person name="Flipphi M."/>
            <person name="Freyberg S."/>
            <person name="Gallo A."/>
            <person name="Gournas C."/>
            <person name="Habgood R."/>
            <person name="Hainaut M."/>
            <person name="Harispe M.L."/>
            <person name="Henrissat B."/>
            <person name="Hilden K.S."/>
            <person name="Hope R."/>
            <person name="Hossain A."/>
            <person name="Karabika E."/>
            <person name="Karaffa L."/>
            <person name="Karanyi Z."/>
            <person name="Krasevec N."/>
            <person name="Kuo A."/>
            <person name="Kusch H."/>
            <person name="LaButti K."/>
            <person name="Lagendijk E.L."/>
            <person name="Lapidus A."/>
            <person name="Levasseur A."/>
            <person name="Lindquist E."/>
            <person name="Lipzen A."/>
            <person name="Logrieco A.F."/>
            <person name="MacCabe A."/>
            <person name="Maekelae M.R."/>
            <person name="Malavazi I."/>
            <person name="Melin P."/>
            <person name="Meyer V."/>
            <person name="Mielnichuk N."/>
            <person name="Miskei M."/>
            <person name="Molnar A.P."/>
            <person name="Mule G."/>
            <person name="Ngan C.Y."/>
            <person name="Orejas M."/>
            <person name="Orosz E."/>
            <person name="Ouedraogo J.P."/>
            <person name="Overkamp K.M."/>
            <person name="Park H.-S."/>
            <person name="Perrone G."/>
            <person name="Piumi F."/>
            <person name="Punt P.J."/>
            <person name="Ram A.F."/>
            <person name="Ramon A."/>
            <person name="Rauscher S."/>
            <person name="Record E."/>
            <person name="Riano-Pachon D.M."/>
            <person name="Robert V."/>
            <person name="Roehrig J."/>
            <person name="Ruller R."/>
            <person name="Salamov A."/>
            <person name="Salih N.S."/>
            <person name="Samson R.A."/>
            <person name="Sandor E."/>
            <person name="Sanguinetti M."/>
            <person name="Schuetze T."/>
            <person name="Sepcic K."/>
            <person name="Shelest E."/>
            <person name="Sherlock G."/>
            <person name="Sophianopoulou V."/>
            <person name="Squina F.M."/>
            <person name="Sun H."/>
            <person name="Susca A."/>
            <person name="Todd R.B."/>
            <person name="Tsang A."/>
            <person name="Unkles S.E."/>
            <person name="van de Wiele N."/>
            <person name="van Rossen-Uffink D."/>
            <person name="Oliveira J.V."/>
            <person name="Vesth T.C."/>
            <person name="Visser J."/>
            <person name="Yu J.-H."/>
            <person name="Zhou M."/>
            <person name="Andersen M.R."/>
            <person name="Archer D.B."/>
            <person name="Baker S.E."/>
            <person name="Benoit I."/>
            <person name="Brakhage A.A."/>
            <person name="Braus G.H."/>
            <person name="Fischer R."/>
            <person name="Frisvad J.C."/>
            <person name="Goldman G.H."/>
            <person name="Houbraken J."/>
            <person name="Oakley B."/>
            <person name="Pocsi I."/>
            <person name="Scazzocchio C."/>
            <person name="Seiboth B."/>
            <person name="vanKuyk P.A."/>
            <person name="Wortman J."/>
            <person name="Dyer P.S."/>
            <person name="Grigoriev I.V."/>
        </authorList>
    </citation>
    <scope>NUCLEOTIDE SEQUENCE [LARGE SCALE GENOMIC DNA]</scope>
    <source>
        <strain evidence="9">CBS 506.65</strain>
    </source>
</reference>
<evidence type="ECO:0000313" key="8">
    <source>
        <dbReference type="EMBL" id="OJJ51090.1"/>
    </source>
</evidence>
<evidence type="ECO:0000256" key="3">
    <source>
        <dbReference type="ARBA" id="ARBA00022448"/>
    </source>
</evidence>
<comment type="subcellular location">
    <subcellularLocation>
        <location evidence="2">Cytoplasm</location>
    </subcellularLocation>
    <subcellularLocation>
        <location evidence="1">Nucleus</location>
    </subcellularLocation>
</comment>
<dbReference type="InterPro" id="IPR053278">
    <property type="entry name" value="Pre-60S_factor_ECM1"/>
</dbReference>
<evidence type="ECO:0000256" key="1">
    <source>
        <dbReference type="ARBA" id="ARBA00004123"/>
    </source>
</evidence>
<accession>A0A1L9SV42</accession>
<keyword evidence="5" id="KW-0690">Ribosome biogenesis</keyword>
<dbReference type="PANTHER" id="PTHR28280">
    <property type="entry name" value="SHUTTLING PRE-60S FACTOR ECM1"/>
    <property type="match status" value="1"/>
</dbReference>
<feature type="compositionally biased region" description="Basic and acidic residues" evidence="7">
    <location>
        <begin position="94"/>
        <end position="111"/>
    </location>
</feature>
<dbReference type="GO" id="GO:0005730">
    <property type="term" value="C:nucleolus"/>
    <property type="evidence" value="ECO:0007669"/>
    <property type="project" value="TreeGrafter"/>
</dbReference>
<gene>
    <name evidence="8" type="ORF">ASPZODRAFT_148450</name>
</gene>
<protein>
    <recommendedName>
        <fullName evidence="10">Ribosome biogenesis protein Alb1</fullName>
    </recommendedName>
</protein>
<proteinExistence type="predicted"/>
<evidence type="ECO:0000256" key="2">
    <source>
        <dbReference type="ARBA" id="ARBA00004496"/>
    </source>
</evidence>
<feature type="compositionally biased region" description="Polar residues" evidence="7">
    <location>
        <begin position="141"/>
        <end position="159"/>
    </location>
</feature>
<dbReference type="GO" id="GO:0030687">
    <property type="term" value="C:preribosome, large subunit precursor"/>
    <property type="evidence" value="ECO:0007669"/>
    <property type="project" value="TreeGrafter"/>
</dbReference>
<dbReference type="GeneID" id="34611839"/>
<keyword evidence="3" id="KW-0813">Transport</keyword>
<dbReference type="GO" id="GO:0000055">
    <property type="term" value="P:ribosomal large subunit export from nucleus"/>
    <property type="evidence" value="ECO:0007669"/>
    <property type="project" value="TreeGrafter"/>
</dbReference>
<evidence type="ECO:0000256" key="6">
    <source>
        <dbReference type="ARBA" id="ARBA00023242"/>
    </source>
</evidence>
<name>A0A1L9SV42_9EURO</name>
<dbReference type="PANTHER" id="PTHR28280:SF1">
    <property type="entry name" value="SHUTTLING PRE-60S FACTOR ECM1"/>
    <property type="match status" value="1"/>
</dbReference>
<evidence type="ECO:0000256" key="7">
    <source>
        <dbReference type="SAM" id="MobiDB-lite"/>
    </source>
</evidence>
<dbReference type="VEuPathDB" id="FungiDB:ASPZODRAFT_148450"/>
<dbReference type="AlphaFoldDB" id="A0A1L9SV42"/>
<dbReference type="Proteomes" id="UP000184188">
    <property type="component" value="Unassembled WGS sequence"/>
</dbReference>
<evidence type="ECO:0000256" key="4">
    <source>
        <dbReference type="ARBA" id="ARBA00022490"/>
    </source>
</evidence>
<feature type="compositionally biased region" description="Basic residues" evidence="7">
    <location>
        <begin position="1"/>
        <end position="15"/>
    </location>
</feature>
<dbReference type="EMBL" id="KV878336">
    <property type="protein sequence ID" value="OJJ51090.1"/>
    <property type="molecule type" value="Genomic_DNA"/>
</dbReference>
<evidence type="ECO:0000256" key="5">
    <source>
        <dbReference type="ARBA" id="ARBA00022517"/>
    </source>
</evidence>
<feature type="region of interest" description="Disordered" evidence="7">
    <location>
        <begin position="94"/>
        <end position="177"/>
    </location>
</feature>
<dbReference type="OrthoDB" id="5304887at2759"/>
<feature type="region of interest" description="Disordered" evidence="7">
    <location>
        <begin position="50"/>
        <end position="76"/>
    </location>
</feature>